<evidence type="ECO:0000259" key="3">
    <source>
        <dbReference type="Pfam" id="PF01757"/>
    </source>
</evidence>
<dbReference type="Pfam" id="PF01757">
    <property type="entry name" value="Acyl_transf_3"/>
    <property type="match status" value="1"/>
</dbReference>
<feature type="transmembrane region" description="Helical" evidence="2">
    <location>
        <begin position="250"/>
        <end position="275"/>
    </location>
</feature>
<feature type="transmembrane region" description="Helical" evidence="2">
    <location>
        <begin position="226"/>
        <end position="244"/>
    </location>
</feature>
<dbReference type="RefSeq" id="WP_002624841.1">
    <property type="nucleotide sequence ID" value="NZ_ANAH02000020.1"/>
</dbReference>
<keyword evidence="2" id="KW-1133">Transmembrane helix</keyword>
<comment type="caution">
    <text evidence="4">The sequence shown here is derived from an EMBL/GenBank/DDBJ whole genome shotgun (WGS) entry which is preliminary data.</text>
</comment>
<keyword evidence="5" id="KW-1185">Reference proteome</keyword>
<proteinExistence type="predicted"/>
<gene>
    <name evidence="4" type="ORF">D187_003437</name>
</gene>
<dbReference type="EMBL" id="ANAH02000020">
    <property type="protein sequence ID" value="EPX59060.1"/>
    <property type="molecule type" value="Genomic_DNA"/>
</dbReference>
<accession>S9P3N6</accession>
<evidence type="ECO:0000256" key="1">
    <source>
        <dbReference type="SAM" id="MobiDB-lite"/>
    </source>
</evidence>
<keyword evidence="4" id="KW-0012">Acyltransferase</keyword>
<protein>
    <submittedName>
        <fullName evidence="4">Acyltransferase family protein</fullName>
    </submittedName>
</protein>
<feature type="transmembrane region" description="Helical" evidence="2">
    <location>
        <begin position="287"/>
        <end position="308"/>
    </location>
</feature>
<dbReference type="eggNOG" id="COG3503">
    <property type="taxonomic scope" value="Bacteria"/>
</dbReference>
<reference evidence="4" key="1">
    <citation type="submission" date="2013-05" db="EMBL/GenBank/DDBJ databases">
        <title>Genome assembly of Cystobacter fuscus DSM 2262.</title>
        <authorList>
            <person name="Sharma G."/>
            <person name="Khatri I."/>
            <person name="Kaur C."/>
            <person name="Mayilraj S."/>
            <person name="Subramanian S."/>
        </authorList>
    </citation>
    <scope>NUCLEOTIDE SEQUENCE [LARGE SCALE GENOMIC DNA]</scope>
    <source>
        <strain evidence="4">DSM 2262</strain>
    </source>
</reference>
<dbReference type="InterPro" id="IPR002656">
    <property type="entry name" value="Acyl_transf_3_dom"/>
</dbReference>
<dbReference type="Proteomes" id="UP000011682">
    <property type="component" value="Unassembled WGS sequence"/>
</dbReference>
<feature type="transmembrane region" description="Helical" evidence="2">
    <location>
        <begin position="198"/>
        <end position="214"/>
    </location>
</feature>
<sequence>MTRPGTSLFDLRTPSPRHPGLDAARGLAVVAMVLGHTLDALLSPEMRTHPWVQQYWTLRGVTAPLFLLVAGFAVVAALGTSRERAGQTMGRRLRRALLLLFLGYFLHWPGWGTVHWLGWGEELRTLLFSFDALQCIGVSLGVGALVLALARGTWTRALALAVLAVGIPLASTWAWGAAAPGPIELRQAVGMPGSRFPLFPWAGFFFAGALTAHLSRALRPGWPQGLALGALGAGLLALTSRLTADWSPTSAWLVAFRVGEGLLVLGAINLLPQLLTRPLAPLGRASLWLYVLHLPVVYGWAGTAGLAGRVGPTLGLPAALLVGVTLLAVCYGIAWLGQRLGRSGRKTPDSSAWRARPLPVEGGARS</sequence>
<evidence type="ECO:0000313" key="5">
    <source>
        <dbReference type="Proteomes" id="UP000011682"/>
    </source>
</evidence>
<organism evidence="4 5">
    <name type="scientific">Cystobacter fuscus (strain ATCC 25194 / DSM 2262 / NBRC 100088 / M29)</name>
    <dbReference type="NCBI Taxonomy" id="1242864"/>
    <lineage>
        <taxon>Bacteria</taxon>
        <taxon>Pseudomonadati</taxon>
        <taxon>Myxococcota</taxon>
        <taxon>Myxococcia</taxon>
        <taxon>Myxococcales</taxon>
        <taxon>Cystobacterineae</taxon>
        <taxon>Archangiaceae</taxon>
        <taxon>Cystobacter</taxon>
    </lineage>
</organism>
<dbReference type="AlphaFoldDB" id="S9P3N6"/>
<keyword evidence="2" id="KW-0472">Membrane</keyword>
<feature type="transmembrane region" description="Helical" evidence="2">
    <location>
        <begin position="314"/>
        <end position="336"/>
    </location>
</feature>
<feature type="transmembrane region" description="Helical" evidence="2">
    <location>
        <begin position="93"/>
        <end position="111"/>
    </location>
</feature>
<feature type="transmembrane region" description="Helical" evidence="2">
    <location>
        <begin position="61"/>
        <end position="81"/>
    </location>
</feature>
<feature type="domain" description="Acyltransferase 3" evidence="3">
    <location>
        <begin position="20"/>
        <end position="334"/>
    </location>
</feature>
<name>S9P3N6_CYSF2</name>
<keyword evidence="2" id="KW-0812">Transmembrane</keyword>
<evidence type="ECO:0000313" key="4">
    <source>
        <dbReference type="EMBL" id="EPX59060.1"/>
    </source>
</evidence>
<feature type="transmembrane region" description="Helical" evidence="2">
    <location>
        <begin position="157"/>
        <end position="178"/>
    </location>
</feature>
<evidence type="ECO:0000256" key="2">
    <source>
        <dbReference type="SAM" id="Phobius"/>
    </source>
</evidence>
<keyword evidence="4" id="KW-0808">Transferase</keyword>
<feature type="transmembrane region" description="Helical" evidence="2">
    <location>
        <begin position="131"/>
        <end position="150"/>
    </location>
</feature>
<feature type="region of interest" description="Disordered" evidence="1">
    <location>
        <begin position="341"/>
        <end position="366"/>
    </location>
</feature>
<dbReference type="GO" id="GO:0016747">
    <property type="term" value="F:acyltransferase activity, transferring groups other than amino-acyl groups"/>
    <property type="evidence" value="ECO:0007669"/>
    <property type="project" value="InterPro"/>
</dbReference>